<dbReference type="GO" id="GO:0005634">
    <property type="term" value="C:nucleus"/>
    <property type="evidence" value="ECO:0007669"/>
    <property type="project" value="TreeGrafter"/>
</dbReference>
<evidence type="ECO:0000313" key="3">
    <source>
        <dbReference type="EMBL" id="KAG6626045.1"/>
    </source>
</evidence>
<dbReference type="PANTHER" id="PTHR33143">
    <property type="entry name" value="F16F4.1 PROTEIN-RELATED"/>
    <property type="match status" value="1"/>
</dbReference>
<sequence length="323" mass="34501">MDSSSDIPASSRSPRIGELQGPRPSCLRINKESQKITKHSPAQPHSQPRKPVIIYTVSPKTIHVSPENFKTLVQRLTGLPSSSSSSSSSTSNVDQPSNPFNSNNNGTILSAPLDQGKKQQEAGGVDVGGMAVILGVDRGVPMMGSFPRIPSPVPTTLPPIPPNFFSLPSDPTQLSNFFTDLSPVLLGGTNNHMEGSFMPSGFMPSPPSFVSPDPMTYPSTTPSIDQYSFNNSFGREGSFMQPSPPDFVSPPTTYPSTSTPSIDQYSFNNSFVMEGSFMQPSFVSPPILTNPSTSPSVSPLILTYPTTPSIDDDDNLLNGVFGN</sequence>
<feature type="region of interest" description="Disordered" evidence="1">
    <location>
        <begin position="1"/>
        <end position="54"/>
    </location>
</feature>
<accession>A0A8T1N6X1</accession>
<dbReference type="PANTHER" id="PTHR33143:SF63">
    <property type="entry name" value="F16F4.1 PROTEIN"/>
    <property type="match status" value="1"/>
</dbReference>
<reference evidence="3" key="1">
    <citation type="submission" date="2020-12" db="EMBL/GenBank/DDBJ databases">
        <title>WGS assembly of Carya illinoinensis cv. Pawnee.</title>
        <authorList>
            <person name="Platts A."/>
            <person name="Shu S."/>
            <person name="Wright S."/>
            <person name="Barry K."/>
            <person name="Edger P."/>
            <person name="Pires J.C."/>
            <person name="Schmutz J."/>
        </authorList>
    </citation>
    <scope>NUCLEOTIDE SEQUENCE</scope>
    <source>
        <tissue evidence="3">Leaf</tissue>
    </source>
</reference>
<evidence type="ECO:0000313" key="4">
    <source>
        <dbReference type="Proteomes" id="UP000811609"/>
    </source>
</evidence>
<feature type="compositionally biased region" description="Polar residues" evidence="1">
    <location>
        <begin position="92"/>
        <end position="108"/>
    </location>
</feature>
<evidence type="ECO:0000256" key="1">
    <source>
        <dbReference type="SAM" id="MobiDB-lite"/>
    </source>
</evidence>
<dbReference type="InterPro" id="IPR039607">
    <property type="entry name" value="VQ_8/17/18/20/21/25"/>
</dbReference>
<evidence type="ECO:0000259" key="2">
    <source>
        <dbReference type="Pfam" id="PF05678"/>
    </source>
</evidence>
<organism evidence="3 4">
    <name type="scientific">Carya illinoinensis</name>
    <name type="common">Pecan</name>
    <dbReference type="NCBI Taxonomy" id="32201"/>
    <lineage>
        <taxon>Eukaryota</taxon>
        <taxon>Viridiplantae</taxon>
        <taxon>Streptophyta</taxon>
        <taxon>Embryophyta</taxon>
        <taxon>Tracheophyta</taxon>
        <taxon>Spermatophyta</taxon>
        <taxon>Magnoliopsida</taxon>
        <taxon>eudicotyledons</taxon>
        <taxon>Gunneridae</taxon>
        <taxon>Pentapetalae</taxon>
        <taxon>rosids</taxon>
        <taxon>fabids</taxon>
        <taxon>Fagales</taxon>
        <taxon>Juglandaceae</taxon>
        <taxon>Carya</taxon>
    </lineage>
</organism>
<dbReference type="Proteomes" id="UP000811609">
    <property type="component" value="Chromosome 15"/>
</dbReference>
<feature type="compositionally biased region" description="Low complexity" evidence="1">
    <location>
        <begin position="1"/>
        <end position="16"/>
    </location>
</feature>
<comment type="caution">
    <text evidence="3">The sequence shown here is derived from an EMBL/GenBank/DDBJ whole genome shotgun (WGS) entry which is preliminary data.</text>
</comment>
<feature type="region of interest" description="Disordered" evidence="1">
    <location>
        <begin position="78"/>
        <end position="121"/>
    </location>
</feature>
<feature type="compositionally biased region" description="Low complexity" evidence="1">
    <location>
        <begin position="81"/>
        <end position="91"/>
    </location>
</feature>
<gene>
    <name evidence="3" type="ORF">CIPAW_15G019500</name>
</gene>
<dbReference type="Pfam" id="PF05678">
    <property type="entry name" value="VQ"/>
    <property type="match status" value="1"/>
</dbReference>
<protein>
    <recommendedName>
        <fullName evidence="2">VQ domain-containing protein</fullName>
    </recommendedName>
</protein>
<proteinExistence type="predicted"/>
<dbReference type="InterPro" id="IPR008889">
    <property type="entry name" value="VQ"/>
</dbReference>
<keyword evidence="4" id="KW-1185">Reference proteome</keyword>
<feature type="domain" description="VQ" evidence="2">
    <location>
        <begin position="56"/>
        <end position="82"/>
    </location>
</feature>
<dbReference type="EMBL" id="CM031823">
    <property type="protein sequence ID" value="KAG6626045.1"/>
    <property type="molecule type" value="Genomic_DNA"/>
</dbReference>
<name>A0A8T1N6X1_CARIL</name>
<dbReference type="AlphaFoldDB" id="A0A8T1N6X1"/>